<evidence type="ECO:0000313" key="3">
    <source>
        <dbReference type="EMBL" id="RCK71238.1"/>
    </source>
</evidence>
<evidence type="ECO:0000256" key="2">
    <source>
        <dbReference type="SAM" id="Phobius"/>
    </source>
</evidence>
<gene>
    <name evidence="3" type="ORF">DT076_01960</name>
</gene>
<keyword evidence="2" id="KW-1133">Transmembrane helix</keyword>
<proteinExistence type="predicted"/>
<feature type="region of interest" description="Disordered" evidence="1">
    <location>
        <begin position="41"/>
        <end position="79"/>
    </location>
</feature>
<evidence type="ECO:0000256" key="1">
    <source>
        <dbReference type="SAM" id="MobiDB-lite"/>
    </source>
</evidence>
<accession>A0A367YZI7</accession>
<name>A0A367YZI7_9ACTN</name>
<feature type="transmembrane region" description="Helical" evidence="2">
    <location>
        <begin position="20"/>
        <end position="37"/>
    </location>
</feature>
<keyword evidence="2" id="KW-0472">Membrane</keyword>
<keyword evidence="2" id="KW-0812">Transmembrane</keyword>
<keyword evidence="4" id="KW-1185">Reference proteome</keyword>
<dbReference type="Proteomes" id="UP000252770">
    <property type="component" value="Unassembled WGS sequence"/>
</dbReference>
<dbReference type="AlphaFoldDB" id="A0A367YZI7"/>
<protein>
    <submittedName>
        <fullName evidence="3">Uncharacterized protein</fullName>
    </submittedName>
</protein>
<sequence length="79" mass="8003">MSSPGRSGWTEPSLVQGRELDLLVQLLLLTGVLLLLATTRQTADGGQPERAGGEGGSAAQAEAHGDLLRSGVVAVTPAP</sequence>
<comment type="caution">
    <text evidence="3">The sequence shown here is derived from an EMBL/GenBank/DDBJ whole genome shotgun (WGS) entry which is preliminary data.</text>
</comment>
<dbReference type="EMBL" id="QOUI01000001">
    <property type="protein sequence ID" value="RCK71238.1"/>
    <property type="molecule type" value="Genomic_DNA"/>
</dbReference>
<organism evidence="3 4">
    <name type="scientific">Desertihabitans brevis</name>
    <dbReference type="NCBI Taxonomy" id="2268447"/>
    <lineage>
        <taxon>Bacteria</taxon>
        <taxon>Bacillati</taxon>
        <taxon>Actinomycetota</taxon>
        <taxon>Actinomycetes</taxon>
        <taxon>Propionibacteriales</taxon>
        <taxon>Propionibacteriaceae</taxon>
        <taxon>Desertihabitans</taxon>
    </lineage>
</organism>
<reference evidence="3 4" key="1">
    <citation type="submission" date="2018-07" db="EMBL/GenBank/DDBJ databases">
        <title>Desertimonas flava gen. nov. sp. nov.</title>
        <authorList>
            <person name="Liu S."/>
        </authorList>
    </citation>
    <scope>NUCLEOTIDE SEQUENCE [LARGE SCALE GENOMIC DNA]</scope>
    <source>
        <strain evidence="3 4">16Sb5-5</strain>
    </source>
</reference>
<evidence type="ECO:0000313" key="4">
    <source>
        <dbReference type="Proteomes" id="UP000252770"/>
    </source>
</evidence>